<feature type="compositionally biased region" description="Pro residues" evidence="1">
    <location>
        <begin position="59"/>
        <end position="73"/>
    </location>
</feature>
<evidence type="ECO:0000256" key="1">
    <source>
        <dbReference type="SAM" id="MobiDB-lite"/>
    </source>
</evidence>
<dbReference type="GO" id="GO:0004526">
    <property type="term" value="F:ribonuclease P activity"/>
    <property type="evidence" value="ECO:0007669"/>
    <property type="project" value="TreeGrafter"/>
</dbReference>
<dbReference type="GO" id="GO:0005655">
    <property type="term" value="C:nucleolar ribonuclease P complex"/>
    <property type="evidence" value="ECO:0007669"/>
    <property type="project" value="TreeGrafter"/>
</dbReference>
<dbReference type="AlphaFoldDB" id="A0AAN7GZA8"/>
<accession>A0AAN7GZA8</accession>
<dbReference type="GO" id="GO:0006364">
    <property type="term" value="P:rRNA processing"/>
    <property type="evidence" value="ECO:0007669"/>
    <property type="project" value="InterPro"/>
</dbReference>
<comment type="caution">
    <text evidence="2">The sequence shown here is derived from an EMBL/GenBank/DDBJ whole genome shotgun (WGS) entry which is preliminary data.</text>
</comment>
<dbReference type="GO" id="GO:0005829">
    <property type="term" value="C:cytosol"/>
    <property type="evidence" value="ECO:0007669"/>
    <property type="project" value="TreeGrafter"/>
</dbReference>
<gene>
    <name evidence="2" type="ORF">QBC38DRAFT_477073</name>
</gene>
<evidence type="ECO:0000313" key="3">
    <source>
        <dbReference type="Proteomes" id="UP001301958"/>
    </source>
</evidence>
<dbReference type="GO" id="GO:0008033">
    <property type="term" value="P:tRNA processing"/>
    <property type="evidence" value="ECO:0007669"/>
    <property type="project" value="InterPro"/>
</dbReference>
<evidence type="ECO:0000313" key="2">
    <source>
        <dbReference type="EMBL" id="KAK4227672.1"/>
    </source>
</evidence>
<name>A0AAN7GZA8_9PEZI</name>
<sequence>MERKRIVHTLDTPYSTVEWPSITPQSQQTILDLLCHLLTPLANHRNSLPPSKGKRKRSNPPPSQSTPPPPPPPIKPYIDIGLPLIHRTLQSTPSAYIALFIPKTGQSPIFNCLFPSMIGSLSPEVRLVGFDMKEAAERLSEAAGIPRVSCVGIKKDAPEFLVKGLVEFIQENVKEVEVKWLKEVERGEFLETRIKGVVTMVGKGKEKKKEGK</sequence>
<dbReference type="GO" id="GO:0000172">
    <property type="term" value="C:ribonuclease MRP complex"/>
    <property type="evidence" value="ECO:0007669"/>
    <property type="project" value="TreeGrafter"/>
</dbReference>
<protein>
    <submittedName>
        <fullName evidence="2">Uncharacterized protein</fullName>
    </submittedName>
</protein>
<organism evidence="2 3">
    <name type="scientific">Podospora fimiseda</name>
    <dbReference type="NCBI Taxonomy" id="252190"/>
    <lineage>
        <taxon>Eukaryota</taxon>
        <taxon>Fungi</taxon>
        <taxon>Dikarya</taxon>
        <taxon>Ascomycota</taxon>
        <taxon>Pezizomycotina</taxon>
        <taxon>Sordariomycetes</taxon>
        <taxon>Sordariomycetidae</taxon>
        <taxon>Sordariales</taxon>
        <taxon>Podosporaceae</taxon>
        <taxon>Podospora</taxon>
    </lineage>
</organism>
<feature type="region of interest" description="Disordered" evidence="1">
    <location>
        <begin position="45"/>
        <end position="73"/>
    </location>
</feature>
<dbReference type="PANTHER" id="PTHR28272:SF1">
    <property type="entry name" value="RIBONUCLEASES P_MRP PROTEIN SUBUNIT POP3"/>
    <property type="match status" value="1"/>
</dbReference>
<reference evidence="2" key="1">
    <citation type="journal article" date="2023" name="Mol. Phylogenet. Evol.">
        <title>Genome-scale phylogeny and comparative genomics of the fungal order Sordariales.</title>
        <authorList>
            <person name="Hensen N."/>
            <person name="Bonometti L."/>
            <person name="Westerberg I."/>
            <person name="Brannstrom I.O."/>
            <person name="Guillou S."/>
            <person name="Cros-Aarteil S."/>
            <person name="Calhoun S."/>
            <person name="Haridas S."/>
            <person name="Kuo A."/>
            <person name="Mondo S."/>
            <person name="Pangilinan J."/>
            <person name="Riley R."/>
            <person name="LaButti K."/>
            <person name="Andreopoulos B."/>
            <person name="Lipzen A."/>
            <person name="Chen C."/>
            <person name="Yan M."/>
            <person name="Daum C."/>
            <person name="Ng V."/>
            <person name="Clum A."/>
            <person name="Steindorff A."/>
            <person name="Ohm R.A."/>
            <person name="Martin F."/>
            <person name="Silar P."/>
            <person name="Natvig D.O."/>
            <person name="Lalanne C."/>
            <person name="Gautier V."/>
            <person name="Ament-Velasquez S.L."/>
            <person name="Kruys A."/>
            <person name="Hutchinson M.I."/>
            <person name="Powell A.J."/>
            <person name="Barry K."/>
            <person name="Miller A.N."/>
            <person name="Grigoriev I.V."/>
            <person name="Debuchy R."/>
            <person name="Gladieux P."/>
            <person name="Hiltunen Thoren M."/>
            <person name="Johannesson H."/>
        </authorList>
    </citation>
    <scope>NUCLEOTIDE SEQUENCE</scope>
    <source>
        <strain evidence="2">CBS 990.96</strain>
    </source>
</reference>
<dbReference type="PANTHER" id="PTHR28272">
    <property type="entry name" value="RIBONUCLEASES P/MRP PROTEIN SUBUNIT POP3"/>
    <property type="match status" value="1"/>
</dbReference>
<dbReference type="GO" id="GO:0034965">
    <property type="term" value="P:intronic box C/D snoRNA processing"/>
    <property type="evidence" value="ECO:0007669"/>
    <property type="project" value="TreeGrafter"/>
</dbReference>
<dbReference type="Proteomes" id="UP001301958">
    <property type="component" value="Unassembled WGS sequence"/>
</dbReference>
<proteinExistence type="predicted"/>
<dbReference type="InterPro" id="IPR013241">
    <property type="entry name" value="RNase_P_Pop3"/>
</dbReference>
<dbReference type="GO" id="GO:0000171">
    <property type="term" value="F:ribonuclease MRP activity"/>
    <property type="evidence" value="ECO:0007669"/>
    <property type="project" value="TreeGrafter"/>
</dbReference>
<keyword evidence="3" id="KW-1185">Reference proteome</keyword>
<dbReference type="EMBL" id="MU865328">
    <property type="protein sequence ID" value="KAK4227672.1"/>
    <property type="molecule type" value="Genomic_DNA"/>
</dbReference>
<reference evidence="2" key="2">
    <citation type="submission" date="2023-05" db="EMBL/GenBank/DDBJ databases">
        <authorList>
            <consortium name="Lawrence Berkeley National Laboratory"/>
            <person name="Steindorff A."/>
            <person name="Hensen N."/>
            <person name="Bonometti L."/>
            <person name="Westerberg I."/>
            <person name="Brannstrom I.O."/>
            <person name="Guillou S."/>
            <person name="Cros-Aarteil S."/>
            <person name="Calhoun S."/>
            <person name="Haridas S."/>
            <person name="Kuo A."/>
            <person name="Mondo S."/>
            <person name="Pangilinan J."/>
            <person name="Riley R."/>
            <person name="Labutti K."/>
            <person name="Andreopoulos B."/>
            <person name="Lipzen A."/>
            <person name="Chen C."/>
            <person name="Yanf M."/>
            <person name="Daum C."/>
            <person name="Ng V."/>
            <person name="Clum A."/>
            <person name="Ohm R."/>
            <person name="Martin F."/>
            <person name="Silar P."/>
            <person name="Natvig D."/>
            <person name="Lalanne C."/>
            <person name="Gautier V."/>
            <person name="Ament-Velasquez S.L."/>
            <person name="Kruys A."/>
            <person name="Hutchinson M.I."/>
            <person name="Powell A.J."/>
            <person name="Barry K."/>
            <person name="Miller A.N."/>
            <person name="Grigoriev I.V."/>
            <person name="Debuchy R."/>
            <person name="Gladieux P."/>
            <person name="Thoren M.H."/>
            <person name="Johannesson H."/>
        </authorList>
    </citation>
    <scope>NUCLEOTIDE SEQUENCE</scope>
    <source>
        <strain evidence="2">CBS 990.96</strain>
    </source>
</reference>